<evidence type="ECO:0000313" key="1">
    <source>
        <dbReference type="EMBL" id="KKL51300.1"/>
    </source>
</evidence>
<proteinExistence type="predicted"/>
<protein>
    <submittedName>
        <fullName evidence="1">Uncharacterized protein</fullName>
    </submittedName>
</protein>
<accession>A0A0F9F246</accession>
<comment type="caution">
    <text evidence="1">The sequence shown here is derived from an EMBL/GenBank/DDBJ whole genome shotgun (WGS) entry which is preliminary data.</text>
</comment>
<reference evidence="1" key="1">
    <citation type="journal article" date="2015" name="Nature">
        <title>Complex archaea that bridge the gap between prokaryotes and eukaryotes.</title>
        <authorList>
            <person name="Spang A."/>
            <person name="Saw J.H."/>
            <person name="Jorgensen S.L."/>
            <person name="Zaremba-Niedzwiedzka K."/>
            <person name="Martijn J."/>
            <person name="Lind A.E."/>
            <person name="van Eijk R."/>
            <person name="Schleper C."/>
            <person name="Guy L."/>
            <person name="Ettema T.J."/>
        </authorList>
    </citation>
    <scope>NUCLEOTIDE SEQUENCE</scope>
</reference>
<dbReference type="EMBL" id="LAZR01032297">
    <property type="protein sequence ID" value="KKL51300.1"/>
    <property type="molecule type" value="Genomic_DNA"/>
</dbReference>
<sequence>MKKIVRPYVYKEDYDKVIAYAKINFMRTNNLRRLSFAKALEKLLKQSERFR</sequence>
<name>A0A0F9F246_9ZZZZ</name>
<gene>
    <name evidence="1" type="ORF">LCGC14_2296850</name>
</gene>
<dbReference type="AlphaFoldDB" id="A0A0F9F246"/>
<organism evidence="1">
    <name type="scientific">marine sediment metagenome</name>
    <dbReference type="NCBI Taxonomy" id="412755"/>
    <lineage>
        <taxon>unclassified sequences</taxon>
        <taxon>metagenomes</taxon>
        <taxon>ecological metagenomes</taxon>
    </lineage>
</organism>